<evidence type="ECO:0000256" key="2">
    <source>
        <dbReference type="ARBA" id="ARBA00004239"/>
    </source>
</evidence>
<keyword evidence="4 12" id="KW-0886">LTQ</keyword>
<proteinExistence type="inferred from homology"/>
<comment type="subcellular location">
    <subcellularLocation>
        <location evidence="2 12">Secreted</location>
        <location evidence="2 12">Extracellular space</location>
    </subcellularLocation>
</comment>
<keyword evidence="16" id="KW-1185">Reference proteome</keyword>
<sequence>MAKLVLVLNLMQFLVYLCTGQQQATERLGPWTHRIQWENNGRVYSLLSTGSKYHPPTQSRRTSQVYLSTHRQSTSQDQPGPPSAPSRARAPASGPEVGVSEVVPPNRVQPDAFDSDAVVLGADAGQFIIATSRGSARRHRQLVASPSRADAGEPLAPRPVVTTPGRQSAVLGIGRRRNSSTAETVTEFSGGGEALTQDSNNIVVPRRVRPVTGEPSAGSEGRREPPRIHLSVPGGSRAGSSDISESDNSVPSSPLLNLRATNRNSQVSTSERTQMNDISPNYNRSRSNLQPVPGGISNRGNAIEDRNTVFYNVYPPNSGATVRAHSPPSSGYGTSYFHNGLPDLVPDPYYIQASTYIQRVQMYALRCAAEENCLASSAYRPGISDLAYRVLLRFPQRVRNQGTADFLPLKPRHEWEWHSCHRHYHSMDAFSDYDLLDAHSGRKVAEGHKASFCLEDTGCDPGVRRRYACTTHTQGLSPGCHDTYHANIDCQWIDITDVPPGNYILRVTVNPGMQVQEADYSNNVVRCEITYTGPYVQTQNCRITES</sequence>
<dbReference type="OrthoDB" id="547291at2759"/>
<keyword evidence="8 12" id="KW-0560">Oxidoreductase</keyword>
<evidence type="ECO:0000313" key="16">
    <source>
        <dbReference type="Proteomes" id="UP000829720"/>
    </source>
</evidence>
<dbReference type="GO" id="GO:0030199">
    <property type="term" value="P:collagen fibril organization"/>
    <property type="evidence" value="ECO:0007669"/>
    <property type="project" value="TreeGrafter"/>
</dbReference>
<evidence type="ECO:0000256" key="10">
    <source>
        <dbReference type="ARBA" id="ARBA00023157"/>
    </source>
</evidence>
<evidence type="ECO:0000256" key="8">
    <source>
        <dbReference type="ARBA" id="ARBA00023002"/>
    </source>
</evidence>
<evidence type="ECO:0000256" key="7">
    <source>
        <dbReference type="ARBA" id="ARBA00022772"/>
    </source>
</evidence>
<comment type="function">
    <text evidence="12">Mediates the post-translational oxidative deamination of lysine residues on target proteins leading to the formation of deaminated lysine (allysine).</text>
</comment>
<dbReference type="EMBL" id="JAERUA010000024">
    <property type="protein sequence ID" value="KAI1883250.1"/>
    <property type="molecule type" value="Genomic_DNA"/>
</dbReference>
<keyword evidence="10" id="KW-1015">Disulfide bond</keyword>
<gene>
    <name evidence="15" type="ORF">AGOR_G00243280</name>
</gene>
<comment type="similarity">
    <text evidence="3 12">Belongs to the lysyl oxidase family.</text>
</comment>
<evidence type="ECO:0000256" key="5">
    <source>
        <dbReference type="ARBA" id="ARBA00022525"/>
    </source>
</evidence>
<dbReference type="InterPro" id="IPR050912">
    <property type="entry name" value="LOX-like_protein"/>
</dbReference>
<dbReference type="GO" id="GO:0004720">
    <property type="term" value="F:protein-lysine 6-oxidase activity"/>
    <property type="evidence" value="ECO:0007669"/>
    <property type="project" value="UniProtKB-UniRule"/>
</dbReference>
<dbReference type="Proteomes" id="UP000829720">
    <property type="component" value="Unassembled WGS sequence"/>
</dbReference>
<evidence type="ECO:0000256" key="11">
    <source>
        <dbReference type="ARBA" id="ARBA00047861"/>
    </source>
</evidence>
<dbReference type="PROSITE" id="PS00926">
    <property type="entry name" value="LYSYL_OXIDASE"/>
    <property type="match status" value="1"/>
</dbReference>
<dbReference type="GO" id="GO:0005507">
    <property type="term" value="F:copper ion binding"/>
    <property type="evidence" value="ECO:0007669"/>
    <property type="project" value="UniProtKB-UniRule"/>
</dbReference>
<evidence type="ECO:0000256" key="1">
    <source>
        <dbReference type="ARBA" id="ARBA00001935"/>
    </source>
</evidence>
<evidence type="ECO:0000256" key="13">
    <source>
        <dbReference type="SAM" id="MobiDB-lite"/>
    </source>
</evidence>
<feature type="region of interest" description="Disordered" evidence="13">
    <location>
        <begin position="135"/>
        <end position="163"/>
    </location>
</feature>
<feature type="region of interest" description="Disordered" evidence="13">
    <location>
        <begin position="176"/>
        <end position="301"/>
    </location>
</feature>
<dbReference type="PANTHER" id="PTHR45817">
    <property type="entry name" value="LYSYL OXIDASE-LIKE-RELATED"/>
    <property type="match status" value="1"/>
</dbReference>
<feature type="compositionally biased region" description="Polar residues" evidence="13">
    <location>
        <begin position="48"/>
        <end position="78"/>
    </location>
</feature>
<reference evidence="15" key="1">
    <citation type="submission" date="2021-01" db="EMBL/GenBank/DDBJ databases">
        <authorList>
            <person name="Zahm M."/>
            <person name="Roques C."/>
            <person name="Cabau C."/>
            <person name="Klopp C."/>
            <person name="Donnadieu C."/>
            <person name="Jouanno E."/>
            <person name="Lampietro C."/>
            <person name="Louis A."/>
            <person name="Herpin A."/>
            <person name="Echchiki A."/>
            <person name="Berthelot C."/>
            <person name="Parey E."/>
            <person name="Roest-Crollius H."/>
            <person name="Braasch I."/>
            <person name="Postlethwait J."/>
            <person name="Bobe J."/>
            <person name="Montfort J."/>
            <person name="Bouchez O."/>
            <person name="Begum T."/>
            <person name="Mejri S."/>
            <person name="Adams A."/>
            <person name="Chen W.-J."/>
            <person name="Guiguen Y."/>
        </authorList>
    </citation>
    <scope>NUCLEOTIDE SEQUENCE</scope>
    <source>
        <tissue evidence="15">Blood</tissue>
    </source>
</reference>
<feature type="chain" id="PRO_5035916068" description="Lysyl oxidase homolog" evidence="14">
    <location>
        <begin position="21"/>
        <end position="546"/>
    </location>
</feature>
<keyword evidence="14" id="KW-0732">Signal</keyword>
<dbReference type="Pfam" id="PF01186">
    <property type="entry name" value="Lysyl_oxidase"/>
    <property type="match status" value="1"/>
</dbReference>
<feature type="compositionally biased region" description="Low complexity" evidence="13">
    <location>
        <begin position="85"/>
        <end position="105"/>
    </location>
</feature>
<dbReference type="EC" id="1.4.3.13" evidence="12"/>
<dbReference type="InterPro" id="IPR001695">
    <property type="entry name" value="Lysyl_oxidase"/>
</dbReference>
<keyword evidence="6 12" id="KW-0479">Metal-binding</keyword>
<keyword evidence="7 12" id="KW-0801">TPQ</keyword>
<dbReference type="PANTHER" id="PTHR45817:SF10">
    <property type="entry name" value="LYSYL OXIDASE HOMOLOG"/>
    <property type="match status" value="1"/>
</dbReference>
<comment type="catalytic activity">
    <reaction evidence="11 12">
        <text>L-lysyl-[protein] + O2 + H2O = (S)-2-amino-6-oxohexanoyl-[protein] + H2O2 + NH4(+)</text>
        <dbReference type="Rhea" id="RHEA:24544"/>
        <dbReference type="Rhea" id="RHEA-COMP:9752"/>
        <dbReference type="Rhea" id="RHEA-COMP:12448"/>
        <dbReference type="ChEBI" id="CHEBI:15377"/>
        <dbReference type="ChEBI" id="CHEBI:15379"/>
        <dbReference type="ChEBI" id="CHEBI:16240"/>
        <dbReference type="ChEBI" id="CHEBI:28938"/>
        <dbReference type="ChEBI" id="CHEBI:29969"/>
        <dbReference type="ChEBI" id="CHEBI:131803"/>
        <dbReference type="EC" id="1.4.3.13"/>
    </reaction>
</comment>
<evidence type="ECO:0000256" key="4">
    <source>
        <dbReference type="ARBA" id="ARBA00022477"/>
    </source>
</evidence>
<accession>A0A8T3CHD5</accession>
<evidence type="ECO:0000256" key="3">
    <source>
        <dbReference type="ARBA" id="ARBA00007492"/>
    </source>
</evidence>
<dbReference type="GO" id="GO:0005615">
    <property type="term" value="C:extracellular space"/>
    <property type="evidence" value="ECO:0007669"/>
    <property type="project" value="UniProtKB-UniRule"/>
</dbReference>
<feature type="region of interest" description="Disordered" evidence="13">
    <location>
        <begin position="48"/>
        <end position="107"/>
    </location>
</feature>
<dbReference type="PRINTS" id="PR00074">
    <property type="entry name" value="LYSYLOXIDASE"/>
</dbReference>
<comment type="caution">
    <text evidence="15">The sequence shown here is derived from an EMBL/GenBank/DDBJ whole genome shotgun (WGS) entry which is preliminary data.</text>
</comment>
<evidence type="ECO:0000256" key="6">
    <source>
        <dbReference type="ARBA" id="ARBA00022723"/>
    </source>
</evidence>
<organism evidence="15 16">
    <name type="scientific">Albula goreensis</name>
    <dbReference type="NCBI Taxonomy" id="1534307"/>
    <lineage>
        <taxon>Eukaryota</taxon>
        <taxon>Metazoa</taxon>
        <taxon>Chordata</taxon>
        <taxon>Craniata</taxon>
        <taxon>Vertebrata</taxon>
        <taxon>Euteleostomi</taxon>
        <taxon>Actinopterygii</taxon>
        <taxon>Neopterygii</taxon>
        <taxon>Teleostei</taxon>
        <taxon>Albuliformes</taxon>
        <taxon>Albulidae</taxon>
        <taxon>Albula</taxon>
    </lineage>
</organism>
<comment type="cofactor">
    <cofactor evidence="1 12">
        <name>Cu cation</name>
        <dbReference type="ChEBI" id="CHEBI:23378"/>
    </cofactor>
</comment>
<name>A0A8T3CHD5_9TELE</name>
<keyword evidence="5 12" id="KW-0964">Secreted</keyword>
<evidence type="ECO:0000256" key="9">
    <source>
        <dbReference type="ARBA" id="ARBA00023008"/>
    </source>
</evidence>
<evidence type="ECO:0000256" key="14">
    <source>
        <dbReference type="SAM" id="SignalP"/>
    </source>
</evidence>
<evidence type="ECO:0000313" key="15">
    <source>
        <dbReference type="EMBL" id="KAI1883250.1"/>
    </source>
</evidence>
<dbReference type="AlphaFoldDB" id="A0A8T3CHD5"/>
<protein>
    <recommendedName>
        <fullName evidence="12">Lysyl oxidase homolog</fullName>
        <ecNumber evidence="12">1.4.3.13</ecNumber>
    </recommendedName>
</protein>
<dbReference type="InterPro" id="IPR019828">
    <property type="entry name" value="Lysyl_oxidase_CS"/>
</dbReference>
<keyword evidence="9 12" id="KW-0186">Copper</keyword>
<evidence type="ECO:0000256" key="12">
    <source>
        <dbReference type="RuleBase" id="RU367046"/>
    </source>
</evidence>
<feature type="compositionally biased region" description="Polar residues" evidence="13">
    <location>
        <begin position="238"/>
        <end position="290"/>
    </location>
</feature>
<feature type="signal peptide" evidence="14">
    <location>
        <begin position="1"/>
        <end position="20"/>
    </location>
</feature>
<comment type="PTM">
    <text evidence="12">The lysine tyrosylquinone cross-link (LTQ) is generated by condensation of the epsilon-amino group of a lysine with a topaquinone produced by oxidation of tyrosine.</text>
</comment>